<dbReference type="SMART" id="SM00091">
    <property type="entry name" value="PAS"/>
    <property type="match status" value="3"/>
</dbReference>
<dbReference type="PROSITE" id="PS50113">
    <property type="entry name" value="PAC"/>
    <property type="match status" value="2"/>
</dbReference>
<feature type="domain" description="PAS" evidence="1">
    <location>
        <begin position="1"/>
        <end position="41"/>
    </location>
</feature>
<dbReference type="InterPro" id="IPR029787">
    <property type="entry name" value="Nucleotide_cyclase"/>
</dbReference>
<dbReference type="PANTHER" id="PTHR44757">
    <property type="entry name" value="DIGUANYLATE CYCLASE DGCP"/>
    <property type="match status" value="1"/>
</dbReference>
<dbReference type="EMBL" id="JANUGX010000028">
    <property type="protein sequence ID" value="MCS0591580.1"/>
    <property type="molecule type" value="Genomic_DNA"/>
</dbReference>
<dbReference type="Pfam" id="PF00563">
    <property type="entry name" value="EAL"/>
    <property type="match status" value="1"/>
</dbReference>
<accession>A0ABT2ABU3</accession>
<sequence>MFDTDPPARAVFLTDDAGNITTWNAGSETLFGIPADAALGRPVTSLFVASARDAWTAGWAALAQRPDGAQLSADLHCAHGRIFSATLAMAPQFDTAGGLIGCAVSVTTEFERNAPESAHVARTPLSSVVDLFPGTFYALNRDGRFVLWNRNLERLTAMAPDQLAAARAADLLDLGQRPLLNDAIRRVFDEGAEMKLEVDFVASNGKEIPVLLRGAQVRCNGGHYLFGVGIDIAERRQREEQLRLRERALHAASNGIVIAHSDGPDSPIEYVNPAFERITGYSMAEVIGRDPRFMAAPGMDMVERKLLHEAIAAQRPVNVVLRNLRKNGELFWNDLNITPVHDEQGKVTHFIGVINDVTASMLRTAHLEHEVNHDPLTGLANRNLLWDRLEQALHMAQRQKSLVATVLIDLNNFKTINDTLGHEAGDVVLKVVARRLQASVRDSDTVARMSGDEFVLVLANQPSLCFTLRMVERLRQSFAIPVSFNGREIPVGASVGVALYPHDGITATELVRAADVAMYHGKGNGHNDVHFFSADMRSSNDAKRKIEEDLQHALENDELFLLYQPRISLRSGQIMGFEALLRWRHPEQGVLPPARFLTEAEENGVIVPIGRRVLDHACAFAAQLRQTGGQGVGASAVPVTVNVSYREYSQADFIDNLSALLARHALPADSLQLDLPIDGLLRNPGLGRDLSRQLRELGVCVSVDGFGAGLCDLAYLQQLEAGQVKLSRHTVHGIADGTGSLVKSLIDIGHNLNMEVVGEAVETRPQVEFLKSHGCDQLQGIWFSEPLAAEAAQQMLKTHQPA</sequence>
<dbReference type="SUPFAM" id="SSF141868">
    <property type="entry name" value="EAL domain-like"/>
    <property type="match status" value="1"/>
</dbReference>
<dbReference type="InterPro" id="IPR043128">
    <property type="entry name" value="Rev_trsase/Diguanyl_cyclase"/>
</dbReference>
<feature type="domain" description="PAS" evidence="1">
    <location>
        <begin position="121"/>
        <end position="191"/>
    </location>
</feature>
<name>A0ABT2ABU3_9BURK</name>
<dbReference type="SUPFAM" id="SSF55073">
    <property type="entry name" value="Nucleotide cyclase"/>
    <property type="match status" value="1"/>
</dbReference>
<dbReference type="SMART" id="SM00052">
    <property type="entry name" value="EAL"/>
    <property type="match status" value="1"/>
</dbReference>
<dbReference type="InterPro" id="IPR035965">
    <property type="entry name" value="PAS-like_dom_sf"/>
</dbReference>
<dbReference type="Proteomes" id="UP001205560">
    <property type="component" value="Unassembled WGS sequence"/>
</dbReference>
<dbReference type="Gene3D" id="3.20.20.450">
    <property type="entry name" value="EAL domain"/>
    <property type="match status" value="1"/>
</dbReference>
<keyword evidence="6" id="KW-1185">Reference proteome</keyword>
<dbReference type="InterPro" id="IPR052155">
    <property type="entry name" value="Biofilm_reg_signaling"/>
</dbReference>
<dbReference type="Pfam" id="PF08448">
    <property type="entry name" value="PAS_4"/>
    <property type="match status" value="2"/>
</dbReference>
<protein>
    <submittedName>
        <fullName evidence="5">EAL domain-containing protein</fullName>
    </submittedName>
</protein>
<evidence type="ECO:0000259" key="2">
    <source>
        <dbReference type="PROSITE" id="PS50113"/>
    </source>
</evidence>
<dbReference type="NCBIfam" id="TIGR00254">
    <property type="entry name" value="GGDEF"/>
    <property type="match status" value="1"/>
</dbReference>
<evidence type="ECO:0000259" key="3">
    <source>
        <dbReference type="PROSITE" id="PS50883"/>
    </source>
</evidence>
<dbReference type="InterPro" id="IPR001633">
    <property type="entry name" value="EAL_dom"/>
</dbReference>
<feature type="domain" description="GGDEF" evidence="4">
    <location>
        <begin position="401"/>
        <end position="534"/>
    </location>
</feature>
<dbReference type="InterPro" id="IPR001610">
    <property type="entry name" value="PAC"/>
</dbReference>
<dbReference type="SMART" id="SM00267">
    <property type="entry name" value="GGDEF"/>
    <property type="match status" value="1"/>
</dbReference>
<dbReference type="InterPro" id="IPR000160">
    <property type="entry name" value="GGDEF_dom"/>
</dbReference>
<dbReference type="CDD" id="cd01948">
    <property type="entry name" value="EAL"/>
    <property type="match status" value="1"/>
</dbReference>
<dbReference type="NCBIfam" id="TIGR00229">
    <property type="entry name" value="sensory_box"/>
    <property type="match status" value="2"/>
</dbReference>
<dbReference type="PROSITE" id="PS50883">
    <property type="entry name" value="EAL"/>
    <property type="match status" value="1"/>
</dbReference>
<dbReference type="InterPro" id="IPR000700">
    <property type="entry name" value="PAS-assoc_C"/>
</dbReference>
<dbReference type="Gene3D" id="3.30.450.20">
    <property type="entry name" value="PAS domain"/>
    <property type="match status" value="3"/>
</dbReference>
<dbReference type="Gene3D" id="3.30.70.270">
    <property type="match status" value="1"/>
</dbReference>
<evidence type="ECO:0000259" key="4">
    <source>
        <dbReference type="PROSITE" id="PS50887"/>
    </source>
</evidence>
<dbReference type="CDD" id="cd00130">
    <property type="entry name" value="PAS"/>
    <property type="match status" value="3"/>
</dbReference>
<proteinExistence type="predicted"/>
<dbReference type="PROSITE" id="PS50887">
    <property type="entry name" value="GGDEF"/>
    <property type="match status" value="1"/>
</dbReference>
<feature type="domain" description="PAS" evidence="1">
    <location>
        <begin position="241"/>
        <end position="314"/>
    </location>
</feature>
<dbReference type="RefSeq" id="WP_258847343.1">
    <property type="nucleotide sequence ID" value="NZ_JANUGX010000028.1"/>
</dbReference>
<feature type="domain" description="PAC" evidence="2">
    <location>
        <begin position="194"/>
        <end position="244"/>
    </location>
</feature>
<dbReference type="SMART" id="SM00086">
    <property type="entry name" value="PAC"/>
    <property type="match status" value="2"/>
</dbReference>
<evidence type="ECO:0000259" key="1">
    <source>
        <dbReference type="PROSITE" id="PS50112"/>
    </source>
</evidence>
<reference evidence="5 6" key="1">
    <citation type="submission" date="2022-08" db="EMBL/GenBank/DDBJ databases">
        <title>Reclassification of Massilia species as members of the genera Telluria, Duganella, Pseudoduganella, Mokoshia gen. nov. and Zemynaea gen. nov. using orthogonal and non-orthogonal genome-based approaches.</title>
        <authorList>
            <person name="Bowman J.P."/>
        </authorList>
    </citation>
    <scope>NUCLEOTIDE SEQUENCE [LARGE SCALE GENOMIC DNA]</scope>
    <source>
        <strain evidence="5 6">LMG 28164</strain>
    </source>
</reference>
<dbReference type="InterPro" id="IPR013656">
    <property type="entry name" value="PAS_4"/>
</dbReference>
<dbReference type="InterPro" id="IPR035919">
    <property type="entry name" value="EAL_sf"/>
</dbReference>
<dbReference type="PROSITE" id="PS50112">
    <property type="entry name" value="PAS"/>
    <property type="match status" value="3"/>
</dbReference>
<dbReference type="Pfam" id="PF00990">
    <property type="entry name" value="GGDEF"/>
    <property type="match status" value="1"/>
</dbReference>
<evidence type="ECO:0000313" key="5">
    <source>
        <dbReference type="EMBL" id="MCS0591580.1"/>
    </source>
</evidence>
<feature type="domain" description="EAL" evidence="3">
    <location>
        <begin position="543"/>
        <end position="800"/>
    </location>
</feature>
<dbReference type="InterPro" id="IPR000014">
    <property type="entry name" value="PAS"/>
</dbReference>
<dbReference type="CDD" id="cd01949">
    <property type="entry name" value="GGDEF"/>
    <property type="match status" value="1"/>
</dbReference>
<evidence type="ECO:0000313" key="6">
    <source>
        <dbReference type="Proteomes" id="UP001205560"/>
    </source>
</evidence>
<dbReference type="PANTHER" id="PTHR44757:SF2">
    <property type="entry name" value="BIOFILM ARCHITECTURE MAINTENANCE PROTEIN MBAA"/>
    <property type="match status" value="1"/>
</dbReference>
<gene>
    <name evidence="5" type="ORF">NX782_20525</name>
</gene>
<feature type="domain" description="PAC" evidence="2">
    <location>
        <begin position="315"/>
        <end position="369"/>
    </location>
</feature>
<dbReference type="Pfam" id="PF13426">
    <property type="entry name" value="PAS_9"/>
    <property type="match status" value="1"/>
</dbReference>
<dbReference type="SUPFAM" id="SSF55785">
    <property type="entry name" value="PYP-like sensor domain (PAS domain)"/>
    <property type="match status" value="3"/>
</dbReference>
<organism evidence="5 6">
    <name type="scientific">Massilia norwichensis</name>
    <dbReference type="NCBI Taxonomy" id="1442366"/>
    <lineage>
        <taxon>Bacteria</taxon>
        <taxon>Pseudomonadati</taxon>
        <taxon>Pseudomonadota</taxon>
        <taxon>Betaproteobacteria</taxon>
        <taxon>Burkholderiales</taxon>
        <taxon>Oxalobacteraceae</taxon>
        <taxon>Telluria group</taxon>
        <taxon>Massilia</taxon>
    </lineage>
</organism>
<comment type="caution">
    <text evidence="5">The sequence shown here is derived from an EMBL/GenBank/DDBJ whole genome shotgun (WGS) entry which is preliminary data.</text>
</comment>